<feature type="non-terminal residue" evidence="1">
    <location>
        <position position="1"/>
    </location>
</feature>
<proteinExistence type="predicted"/>
<sequence>IYEKIFPQTKKGGYIFKLQKLNSRKELSENSISPHVGFIVEKHIIIPPTGNMVEKKTILPRIGFVNQSDPIRSFVKLLIENTRFRKSALMNRLQVANFILEGKIAGKDVELYKINKIKFTKVLKKVRGLNTRKNAPVLKLLSKSKVGYKNSINKCVKCKQCLVGPCPHCGNQVIYCVLEKRFNLSKSDRDACIRYEW</sequence>
<organism evidence="1">
    <name type="scientific">marine sediment metagenome</name>
    <dbReference type="NCBI Taxonomy" id="412755"/>
    <lineage>
        <taxon>unclassified sequences</taxon>
        <taxon>metagenomes</taxon>
        <taxon>ecological metagenomes</taxon>
    </lineage>
</organism>
<dbReference type="AlphaFoldDB" id="X1J8Z9"/>
<comment type="caution">
    <text evidence="1">The sequence shown here is derived from an EMBL/GenBank/DDBJ whole genome shotgun (WGS) entry which is preliminary data.</text>
</comment>
<evidence type="ECO:0000313" key="1">
    <source>
        <dbReference type="EMBL" id="GAH66243.1"/>
    </source>
</evidence>
<dbReference type="EMBL" id="BARU01028059">
    <property type="protein sequence ID" value="GAH66243.1"/>
    <property type="molecule type" value="Genomic_DNA"/>
</dbReference>
<reference evidence="1" key="1">
    <citation type="journal article" date="2014" name="Front. Microbiol.">
        <title>High frequency of phylogenetically diverse reductive dehalogenase-homologous genes in deep subseafloor sedimentary metagenomes.</title>
        <authorList>
            <person name="Kawai M."/>
            <person name="Futagami T."/>
            <person name="Toyoda A."/>
            <person name="Takaki Y."/>
            <person name="Nishi S."/>
            <person name="Hori S."/>
            <person name="Arai W."/>
            <person name="Tsubouchi T."/>
            <person name="Morono Y."/>
            <person name="Uchiyama I."/>
            <person name="Ito T."/>
            <person name="Fujiyama A."/>
            <person name="Inagaki F."/>
            <person name="Takami H."/>
        </authorList>
    </citation>
    <scope>NUCLEOTIDE SEQUENCE</scope>
    <source>
        <strain evidence="1">Expedition CK06-06</strain>
    </source>
</reference>
<protein>
    <submittedName>
        <fullName evidence="1">Uncharacterized protein</fullName>
    </submittedName>
</protein>
<name>X1J8Z9_9ZZZZ</name>
<gene>
    <name evidence="1" type="ORF">S03H2_44838</name>
</gene>
<accession>X1J8Z9</accession>